<feature type="non-terminal residue" evidence="1">
    <location>
        <position position="71"/>
    </location>
</feature>
<evidence type="ECO:0008006" key="3">
    <source>
        <dbReference type="Google" id="ProtNLM"/>
    </source>
</evidence>
<keyword evidence="2" id="KW-1185">Reference proteome</keyword>
<dbReference type="EMBL" id="CABIJS010000144">
    <property type="protein sequence ID" value="VUZ44622.1"/>
    <property type="molecule type" value="Genomic_DNA"/>
</dbReference>
<organism evidence="1 2">
    <name type="scientific">Hymenolepis diminuta</name>
    <name type="common">Rat tapeworm</name>
    <dbReference type="NCBI Taxonomy" id="6216"/>
    <lineage>
        <taxon>Eukaryota</taxon>
        <taxon>Metazoa</taxon>
        <taxon>Spiralia</taxon>
        <taxon>Lophotrochozoa</taxon>
        <taxon>Platyhelminthes</taxon>
        <taxon>Cestoda</taxon>
        <taxon>Eucestoda</taxon>
        <taxon>Cyclophyllidea</taxon>
        <taxon>Hymenolepididae</taxon>
        <taxon>Hymenolepis</taxon>
    </lineage>
</organism>
<protein>
    <recommendedName>
        <fullName evidence="3">Ionotropic glutamate receptor C-terminal domain-containing protein</fullName>
    </recommendedName>
</protein>
<evidence type="ECO:0000313" key="2">
    <source>
        <dbReference type="Proteomes" id="UP000321570"/>
    </source>
</evidence>
<accession>A0A564YBH7</accession>
<evidence type="ECO:0000313" key="1">
    <source>
        <dbReference type="EMBL" id="VUZ44622.1"/>
    </source>
</evidence>
<dbReference type="Proteomes" id="UP000321570">
    <property type="component" value="Unassembled WGS sequence"/>
</dbReference>
<reference evidence="1 2" key="1">
    <citation type="submission" date="2019-07" db="EMBL/GenBank/DDBJ databases">
        <authorList>
            <person name="Jastrzebski P J."/>
            <person name="Paukszto L."/>
            <person name="Jastrzebski P J."/>
        </authorList>
    </citation>
    <scope>NUCLEOTIDE SEQUENCE [LARGE SCALE GENOMIC DNA]</scope>
    <source>
        <strain evidence="1 2">WMS-il1</strain>
    </source>
</reference>
<name>A0A564YBH7_HYMDI</name>
<dbReference type="SUPFAM" id="SSF53850">
    <property type="entry name" value="Periplasmic binding protein-like II"/>
    <property type="match status" value="1"/>
</dbReference>
<gene>
    <name evidence="1" type="ORF">WMSIL1_LOCUS4862</name>
</gene>
<sequence length="71" mass="8606">MNEYYTQRDCDLTQIGDNLDSKGYGIGFPQGSKYRDEFSEAILELQEFQEIEEIRRYWWRNFSIKEPCEKP</sequence>
<dbReference type="AlphaFoldDB" id="A0A564YBH7"/>
<dbReference type="Gene3D" id="3.40.190.10">
    <property type="entry name" value="Periplasmic binding protein-like II"/>
    <property type="match status" value="2"/>
</dbReference>
<proteinExistence type="predicted"/>